<feature type="domain" description="UvrD-like helicase C-terminal" evidence="14">
    <location>
        <begin position="280"/>
        <end position="549"/>
    </location>
</feature>
<evidence type="ECO:0000313" key="16">
    <source>
        <dbReference type="Proteomes" id="UP000239326"/>
    </source>
</evidence>
<dbReference type="OrthoDB" id="5905204at2"/>
<dbReference type="InterPro" id="IPR027417">
    <property type="entry name" value="P-loop_NTPase"/>
</dbReference>
<dbReference type="InterPro" id="IPR014016">
    <property type="entry name" value="UvrD-like_ATP-bd"/>
</dbReference>
<evidence type="ECO:0000256" key="6">
    <source>
        <dbReference type="ARBA" id="ARBA00023125"/>
    </source>
</evidence>
<keyword evidence="2 12" id="KW-0547">Nucleotide-binding</keyword>
<dbReference type="Proteomes" id="UP000239326">
    <property type="component" value="Chromosome"/>
</dbReference>
<comment type="catalytic activity">
    <reaction evidence="8">
        <text>Couples ATP hydrolysis with the unwinding of duplex DNA by translocating in the 3'-5' direction.</text>
        <dbReference type="EC" id="5.6.2.4"/>
    </reaction>
</comment>
<dbReference type="PANTHER" id="PTHR11070">
    <property type="entry name" value="UVRD / RECB / PCRA DNA HELICASE FAMILY MEMBER"/>
    <property type="match status" value="1"/>
</dbReference>
<keyword evidence="16" id="KW-1185">Reference proteome</keyword>
<dbReference type="InterPro" id="IPR013986">
    <property type="entry name" value="DExx_box_DNA_helicase_dom_sf"/>
</dbReference>
<name>A0A2S0N2I3_9BURK</name>
<dbReference type="InterPro" id="IPR000212">
    <property type="entry name" value="DNA_helicase_UvrD/REP"/>
</dbReference>
<keyword evidence="4 12" id="KW-0347">Helicase</keyword>
<evidence type="ECO:0000256" key="9">
    <source>
        <dbReference type="ARBA" id="ARBA00034808"/>
    </source>
</evidence>
<dbReference type="Pfam" id="PF00580">
    <property type="entry name" value="UvrD-helicase"/>
    <property type="match status" value="1"/>
</dbReference>
<dbReference type="GO" id="GO:0043138">
    <property type="term" value="F:3'-5' DNA helicase activity"/>
    <property type="evidence" value="ECO:0007669"/>
    <property type="project" value="UniProtKB-EC"/>
</dbReference>
<evidence type="ECO:0000256" key="1">
    <source>
        <dbReference type="ARBA" id="ARBA00009922"/>
    </source>
</evidence>
<keyword evidence="5 12" id="KW-0067">ATP-binding</keyword>
<evidence type="ECO:0000256" key="4">
    <source>
        <dbReference type="ARBA" id="ARBA00022806"/>
    </source>
</evidence>
<accession>A0A2S0N2I3</accession>
<comment type="catalytic activity">
    <reaction evidence="11">
        <text>ATP + H2O = ADP + phosphate + H(+)</text>
        <dbReference type="Rhea" id="RHEA:13065"/>
        <dbReference type="ChEBI" id="CHEBI:15377"/>
        <dbReference type="ChEBI" id="CHEBI:15378"/>
        <dbReference type="ChEBI" id="CHEBI:30616"/>
        <dbReference type="ChEBI" id="CHEBI:43474"/>
        <dbReference type="ChEBI" id="CHEBI:456216"/>
        <dbReference type="EC" id="5.6.2.4"/>
    </reaction>
</comment>
<evidence type="ECO:0000259" key="14">
    <source>
        <dbReference type="PROSITE" id="PS51217"/>
    </source>
</evidence>
<feature type="domain" description="UvrD-like helicase ATP-binding" evidence="13">
    <location>
        <begin position="9"/>
        <end position="279"/>
    </location>
</feature>
<dbReference type="KEGG" id="simp:C6571_14570"/>
<evidence type="ECO:0000313" key="15">
    <source>
        <dbReference type="EMBL" id="AVO42352.1"/>
    </source>
</evidence>
<dbReference type="GO" id="GO:0005524">
    <property type="term" value="F:ATP binding"/>
    <property type="evidence" value="ECO:0007669"/>
    <property type="project" value="UniProtKB-UniRule"/>
</dbReference>
<feature type="binding site" evidence="12">
    <location>
        <begin position="30"/>
        <end position="37"/>
    </location>
    <ligand>
        <name>ATP</name>
        <dbReference type="ChEBI" id="CHEBI:30616"/>
    </ligand>
</feature>
<organism evidence="15 16">
    <name type="scientific">Simplicispira suum</name>
    <dbReference type="NCBI Taxonomy" id="2109915"/>
    <lineage>
        <taxon>Bacteria</taxon>
        <taxon>Pseudomonadati</taxon>
        <taxon>Pseudomonadota</taxon>
        <taxon>Betaproteobacteria</taxon>
        <taxon>Burkholderiales</taxon>
        <taxon>Comamonadaceae</taxon>
        <taxon>Simplicispira</taxon>
    </lineage>
</organism>
<keyword evidence="6" id="KW-0238">DNA-binding</keyword>
<evidence type="ECO:0000256" key="11">
    <source>
        <dbReference type="ARBA" id="ARBA00048988"/>
    </source>
</evidence>
<dbReference type="InterPro" id="IPR014017">
    <property type="entry name" value="DNA_helicase_UvrD-like_C"/>
</dbReference>
<dbReference type="CDD" id="cd17932">
    <property type="entry name" value="DEXQc_UvrD"/>
    <property type="match status" value="1"/>
</dbReference>
<keyword evidence="7" id="KW-0413">Isomerase</keyword>
<dbReference type="Pfam" id="PF13361">
    <property type="entry name" value="UvrD_C"/>
    <property type="match status" value="1"/>
</dbReference>
<protein>
    <recommendedName>
        <fullName evidence="9">DNA 3'-5' helicase</fullName>
        <ecNumber evidence="9">5.6.2.4</ecNumber>
    </recommendedName>
    <alternativeName>
        <fullName evidence="10">DNA 3'-5' helicase II</fullName>
    </alternativeName>
</protein>
<dbReference type="PROSITE" id="PS51217">
    <property type="entry name" value="UVRD_HELICASE_CTER"/>
    <property type="match status" value="1"/>
</dbReference>
<proteinExistence type="inferred from homology"/>
<dbReference type="EC" id="5.6.2.4" evidence="9"/>
<dbReference type="Gene3D" id="1.10.10.160">
    <property type="match status" value="1"/>
</dbReference>
<dbReference type="AlphaFoldDB" id="A0A2S0N2I3"/>
<evidence type="ECO:0000256" key="3">
    <source>
        <dbReference type="ARBA" id="ARBA00022801"/>
    </source>
</evidence>
<dbReference type="SUPFAM" id="SSF52540">
    <property type="entry name" value="P-loop containing nucleoside triphosphate hydrolases"/>
    <property type="match status" value="1"/>
</dbReference>
<evidence type="ECO:0000256" key="10">
    <source>
        <dbReference type="ARBA" id="ARBA00034923"/>
    </source>
</evidence>
<dbReference type="EMBL" id="CP027669">
    <property type="protein sequence ID" value="AVO42352.1"/>
    <property type="molecule type" value="Genomic_DNA"/>
</dbReference>
<reference evidence="15 16" key="1">
    <citation type="submission" date="2018-03" db="EMBL/GenBank/DDBJ databases">
        <title>Genome sequencing of Simplicispira sp.</title>
        <authorList>
            <person name="Kim S.-J."/>
            <person name="Heo J."/>
            <person name="Kwon S.-W."/>
        </authorList>
    </citation>
    <scope>NUCLEOTIDE SEQUENCE [LARGE SCALE GENOMIC DNA]</scope>
    <source>
        <strain evidence="15 16">SC1-8</strain>
    </source>
</reference>
<evidence type="ECO:0000256" key="5">
    <source>
        <dbReference type="ARBA" id="ARBA00022840"/>
    </source>
</evidence>
<evidence type="ECO:0000259" key="13">
    <source>
        <dbReference type="PROSITE" id="PS51198"/>
    </source>
</evidence>
<comment type="similarity">
    <text evidence="1">Belongs to the helicase family. UvrD subfamily.</text>
</comment>
<dbReference type="GO" id="GO:0000725">
    <property type="term" value="P:recombinational repair"/>
    <property type="evidence" value="ECO:0007669"/>
    <property type="project" value="TreeGrafter"/>
</dbReference>
<dbReference type="RefSeq" id="WP_106447329.1">
    <property type="nucleotide sequence ID" value="NZ_CP027669.1"/>
</dbReference>
<dbReference type="PROSITE" id="PS51198">
    <property type="entry name" value="UVRD_HELICASE_ATP_BIND"/>
    <property type="match status" value="1"/>
</dbReference>
<evidence type="ECO:0000256" key="2">
    <source>
        <dbReference type="ARBA" id="ARBA00022741"/>
    </source>
</evidence>
<dbReference type="GO" id="GO:0003677">
    <property type="term" value="F:DNA binding"/>
    <property type="evidence" value="ECO:0007669"/>
    <property type="project" value="UniProtKB-KW"/>
</dbReference>
<sequence>MDSKLAAQLDGLNPQQKAVALHDGHCLAIAAPGSGKTKTLAVKAALLLSRGKSVTAVTFTRDAALELRERILAIAGQQAVSMLLVGTFHSIDLLMAFPGKQKTAMGADILRKGHSRLSRPWEIVREGSRRGFVARAIEHAELELTIEEATAVIEGIKSGHSKPETQRHAELAATYQDIMGRHGVIDFQDILLKTNEALDQGVISPLQCDHLLIDEFQGTDLAQFKWAMHHRKASVLTAVGDDDQSIYGFRRALGYKGMTDFAQQLRAETVVLGINYRSHAEVLAPAAKLIALNKERMDKALTSFKGAGGLATWERYGERLREAEAGCERARHALRAGRSFGVLARTNKRLDDLEAECIKHQVTYTRSEGGSVLKSSEMAVFLAAMSALLGLDARDADVLLSWCGVSEDDLKALHAHYGANLLKPKTKAGRKQVDLSPNGKRAFAHIERRFVEWSQVLESGGVDYVLDKILRLLTEHTDDKRSKATLEIVCNVFARSTHKSGQGTQEGKDGPGEMRARVQRIKEMIAAPSEDKKPGGNPVVLLTAHGSKGLEFDEVWILGAEDGVFPDESSSIQEERRLFYVAMTRARKMLFISAAGKAPLSPFLVETGITRMPESGILNEGQGA</sequence>
<keyword evidence="3 12" id="KW-0378">Hydrolase</keyword>
<dbReference type="GO" id="GO:0016887">
    <property type="term" value="F:ATP hydrolysis activity"/>
    <property type="evidence" value="ECO:0007669"/>
    <property type="project" value="RHEA"/>
</dbReference>
<dbReference type="PANTHER" id="PTHR11070:SF2">
    <property type="entry name" value="ATP-DEPENDENT DNA HELICASE SRS2"/>
    <property type="match status" value="1"/>
</dbReference>
<dbReference type="Gene3D" id="3.40.50.300">
    <property type="entry name" value="P-loop containing nucleotide triphosphate hydrolases"/>
    <property type="match status" value="2"/>
</dbReference>
<evidence type="ECO:0000256" key="12">
    <source>
        <dbReference type="PROSITE-ProRule" id="PRU00560"/>
    </source>
</evidence>
<evidence type="ECO:0000256" key="8">
    <source>
        <dbReference type="ARBA" id="ARBA00034617"/>
    </source>
</evidence>
<evidence type="ECO:0000256" key="7">
    <source>
        <dbReference type="ARBA" id="ARBA00023235"/>
    </source>
</evidence>
<dbReference type="Gene3D" id="1.10.486.10">
    <property type="entry name" value="PCRA, domain 4"/>
    <property type="match status" value="1"/>
</dbReference>
<gene>
    <name evidence="15" type="ORF">C6571_14570</name>
</gene>